<evidence type="ECO:0000256" key="1">
    <source>
        <dbReference type="ARBA" id="ARBA00004584"/>
    </source>
</evidence>
<dbReference type="EMBL" id="AP019300">
    <property type="protein sequence ID" value="BBH02373.1"/>
    <property type="molecule type" value="Genomic_DNA"/>
</dbReference>
<dbReference type="GO" id="GO:0005634">
    <property type="term" value="C:nucleus"/>
    <property type="evidence" value="ECO:0007669"/>
    <property type="project" value="UniProtKB-SubCell"/>
</dbReference>
<keyword evidence="2 3" id="KW-0539">Nucleus</keyword>
<name>A0A4Y1RE94_PRUDU</name>
<dbReference type="PANTHER" id="PTHR45660">
    <property type="entry name" value="HISTONE-LYSINE N-METHYLTRANSFERASE SETMAR"/>
    <property type="match status" value="1"/>
</dbReference>
<comment type="subcellular location">
    <subcellularLocation>
        <location evidence="1">Chromosome</location>
        <location evidence="1">Centromere</location>
    </subcellularLocation>
    <subcellularLocation>
        <location evidence="3">Nucleus</location>
    </subcellularLocation>
</comment>
<evidence type="ECO:0000256" key="3">
    <source>
        <dbReference type="PROSITE-ProRule" id="PRU00358"/>
    </source>
</evidence>
<dbReference type="SUPFAM" id="SSF88697">
    <property type="entry name" value="PUA domain-like"/>
    <property type="match status" value="1"/>
</dbReference>
<gene>
    <name evidence="5" type="ORF">Prudu_012913</name>
</gene>
<dbReference type="InterPro" id="IPR051357">
    <property type="entry name" value="H3K9_HMTase_SUVAR3-9"/>
</dbReference>
<accession>A0A4Y1RE94</accession>
<dbReference type="GO" id="GO:0003690">
    <property type="term" value="F:double-stranded DNA binding"/>
    <property type="evidence" value="ECO:0007669"/>
    <property type="project" value="TreeGrafter"/>
</dbReference>
<evidence type="ECO:0000259" key="4">
    <source>
        <dbReference type="PROSITE" id="PS51015"/>
    </source>
</evidence>
<dbReference type="GO" id="GO:0042054">
    <property type="term" value="F:histone methyltransferase activity"/>
    <property type="evidence" value="ECO:0007669"/>
    <property type="project" value="TreeGrafter"/>
</dbReference>
<dbReference type="Gene3D" id="2.30.280.10">
    <property type="entry name" value="SRA-YDG"/>
    <property type="match status" value="1"/>
</dbReference>
<dbReference type="InterPro" id="IPR036987">
    <property type="entry name" value="SRA-YDG_sf"/>
</dbReference>
<dbReference type="InterPro" id="IPR015947">
    <property type="entry name" value="PUA-like_sf"/>
</dbReference>
<feature type="domain" description="YDG" evidence="4">
    <location>
        <begin position="1"/>
        <end position="72"/>
    </location>
</feature>
<dbReference type="AlphaFoldDB" id="A0A4Y1RE94"/>
<evidence type="ECO:0000313" key="5">
    <source>
        <dbReference type="EMBL" id="BBH02373.1"/>
    </source>
</evidence>
<evidence type="ECO:0000256" key="2">
    <source>
        <dbReference type="ARBA" id="ARBA00023242"/>
    </source>
</evidence>
<dbReference type="GO" id="GO:0000775">
    <property type="term" value="C:chromosome, centromeric region"/>
    <property type="evidence" value="ECO:0007669"/>
    <property type="project" value="UniProtKB-SubCell"/>
</dbReference>
<sequence>MHCEGGNPRVCRKKPKDKKLECRNLALKNSMEAEIHKSYFTTYVYDGLYKVEYFWQEREEFDTLMFKFLLTRIAGQPIITWGKVSGKSK</sequence>
<reference evidence="5" key="1">
    <citation type="journal article" date="2019" name="Science">
        <title>Mutation of a bHLH transcription factor allowed almond domestication.</title>
        <authorList>
            <person name="Sanchez-Perez R."/>
            <person name="Pavan S."/>
            <person name="Mazzeo R."/>
            <person name="Moldovan C."/>
            <person name="Aiese Cigliano R."/>
            <person name="Del Cueto J."/>
            <person name="Ricciardi F."/>
            <person name="Lotti C."/>
            <person name="Ricciardi L."/>
            <person name="Dicenta F."/>
            <person name="Lopez-Marques R.L."/>
            <person name="Lindberg Moller B."/>
        </authorList>
    </citation>
    <scope>NUCLEOTIDE SEQUENCE</scope>
</reference>
<dbReference type="PROSITE" id="PS51015">
    <property type="entry name" value="YDG"/>
    <property type="match status" value="1"/>
</dbReference>
<proteinExistence type="predicted"/>
<organism evidence="5">
    <name type="scientific">Prunus dulcis</name>
    <name type="common">Almond</name>
    <name type="synonym">Amygdalus dulcis</name>
    <dbReference type="NCBI Taxonomy" id="3755"/>
    <lineage>
        <taxon>Eukaryota</taxon>
        <taxon>Viridiplantae</taxon>
        <taxon>Streptophyta</taxon>
        <taxon>Embryophyta</taxon>
        <taxon>Tracheophyta</taxon>
        <taxon>Spermatophyta</taxon>
        <taxon>Magnoliopsida</taxon>
        <taxon>eudicotyledons</taxon>
        <taxon>Gunneridae</taxon>
        <taxon>Pentapetalae</taxon>
        <taxon>rosids</taxon>
        <taxon>fabids</taxon>
        <taxon>Rosales</taxon>
        <taxon>Rosaceae</taxon>
        <taxon>Amygdaloideae</taxon>
        <taxon>Amygdaleae</taxon>
        <taxon>Prunus</taxon>
    </lineage>
</organism>
<dbReference type="InterPro" id="IPR003105">
    <property type="entry name" value="SRA_YDG"/>
</dbReference>
<dbReference type="PANTHER" id="PTHR45660:SF46">
    <property type="entry name" value="HISTONE-LYSINE N-METHYLTRANSFERASE, H3 LYSINE-9 SPECIFIC SUVH6"/>
    <property type="match status" value="1"/>
</dbReference>
<dbReference type="Pfam" id="PF02182">
    <property type="entry name" value="SAD_SRA"/>
    <property type="match status" value="1"/>
</dbReference>
<protein>
    <submittedName>
        <fullName evidence="5">SU(VAR)3-9 homolog 5</fullName>
    </submittedName>
</protein>